<organism evidence="1 2">
    <name type="scientific">Chitinophaga arvensicola</name>
    <dbReference type="NCBI Taxonomy" id="29529"/>
    <lineage>
        <taxon>Bacteria</taxon>
        <taxon>Pseudomonadati</taxon>
        <taxon>Bacteroidota</taxon>
        <taxon>Chitinophagia</taxon>
        <taxon>Chitinophagales</taxon>
        <taxon>Chitinophagaceae</taxon>
        <taxon>Chitinophaga</taxon>
    </lineage>
</organism>
<dbReference type="EMBL" id="FOJG01000002">
    <property type="protein sequence ID" value="SEW52507.1"/>
    <property type="molecule type" value="Genomic_DNA"/>
</dbReference>
<dbReference type="Proteomes" id="UP000199310">
    <property type="component" value="Unassembled WGS sequence"/>
</dbReference>
<evidence type="ECO:0000313" key="2">
    <source>
        <dbReference type="Proteomes" id="UP000199310"/>
    </source>
</evidence>
<protein>
    <submittedName>
        <fullName evidence="1">Uncharacterized protein</fullName>
    </submittedName>
</protein>
<dbReference type="OrthoDB" id="681137at2"/>
<accession>A0A1I0S8R8</accession>
<keyword evidence="2" id="KW-1185">Reference proteome</keyword>
<evidence type="ECO:0000313" key="1">
    <source>
        <dbReference type="EMBL" id="SEW52507.1"/>
    </source>
</evidence>
<gene>
    <name evidence="1" type="ORF">SAMN04488122_4886</name>
</gene>
<dbReference type="RefSeq" id="WP_089898995.1">
    <property type="nucleotide sequence ID" value="NZ_FOJG01000002.1"/>
</dbReference>
<sequence>MKHIVKPENGYYLESDKHLIIKAYLSSNRTKQSIWEEYTGHVEENGKILKWMRELGYEAPGQIRKLINQRSSLMVKESIQSRNNDFEKEAIRKTYC</sequence>
<dbReference type="AlphaFoldDB" id="A0A1I0S8R8"/>
<dbReference type="STRING" id="29529.SAMN04488122_4886"/>
<reference evidence="2" key="1">
    <citation type="submission" date="2016-10" db="EMBL/GenBank/DDBJ databases">
        <authorList>
            <person name="Varghese N."/>
            <person name="Submissions S."/>
        </authorList>
    </citation>
    <scope>NUCLEOTIDE SEQUENCE [LARGE SCALE GENOMIC DNA]</scope>
    <source>
        <strain evidence="2">DSM 3695</strain>
    </source>
</reference>
<name>A0A1I0S8R8_9BACT</name>
<proteinExistence type="predicted"/>